<dbReference type="Proteomes" id="UP000789375">
    <property type="component" value="Unassembled WGS sequence"/>
</dbReference>
<protein>
    <submittedName>
        <fullName evidence="1">15717_t:CDS:1</fullName>
    </submittedName>
</protein>
<gene>
    <name evidence="1" type="ORF">FMOSSE_LOCUS9742</name>
</gene>
<sequence length="76" mass="8793">SIYKNILVYLFLYKFNNHVSETLTTASETQTDTTESNSKHLHFTIFSDKMFLNLIHVTFTIDSGIQQIKRAGTKYS</sequence>
<name>A0A9N9CXZ0_FUNMO</name>
<dbReference type="AlphaFoldDB" id="A0A9N9CXZ0"/>
<accession>A0A9N9CXZ0</accession>
<keyword evidence="2" id="KW-1185">Reference proteome</keyword>
<feature type="non-terminal residue" evidence="1">
    <location>
        <position position="1"/>
    </location>
</feature>
<organism evidence="1 2">
    <name type="scientific">Funneliformis mosseae</name>
    <name type="common">Endomycorrhizal fungus</name>
    <name type="synonym">Glomus mosseae</name>
    <dbReference type="NCBI Taxonomy" id="27381"/>
    <lineage>
        <taxon>Eukaryota</taxon>
        <taxon>Fungi</taxon>
        <taxon>Fungi incertae sedis</taxon>
        <taxon>Mucoromycota</taxon>
        <taxon>Glomeromycotina</taxon>
        <taxon>Glomeromycetes</taxon>
        <taxon>Glomerales</taxon>
        <taxon>Glomeraceae</taxon>
        <taxon>Funneliformis</taxon>
    </lineage>
</organism>
<evidence type="ECO:0000313" key="1">
    <source>
        <dbReference type="EMBL" id="CAG8616441.1"/>
    </source>
</evidence>
<evidence type="ECO:0000313" key="2">
    <source>
        <dbReference type="Proteomes" id="UP000789375"/>
    </source>
</evidence>
<reference evidence="1" key="1">
    <citation type="submission" date="2021-06" db="EMBL/GenBank/DDBJ databases">
        <authorList>
            <person name="Kallberg Y."/>
            <person name="Tangrot J."/>
            <person name="Rosling A."/>
        </authorList>
    </citation>
    <scope>NUCLEOTIDE SEQUENCE</scope>
    <source>
        <strain evidence="1">87-6 pot B 2015</strain>
    </source>
</reference>
<proteinExistence type="predicted"/>
<dbReference type="EMBL" id="CAJVPP010002954">
    <property type="protein sequence ID" value="CAG8616441.1"/>
    <property type="molecule type" value="Genomic_DNA"/>
</dbReference>
<comment type="caution">
    <text evidence="1">The sequence shown here is derived from an EMBL/GenBank/DDBJ whole genome shotgun (WGS) entry which is preliminary data.</text>
</comment>